<accession>S9THN7</accession>
<dbReference type="AlphaFoldDB" id="S9THN7"/>
<dbReference type="EMBL" id="ATMH01011700">
    <property type="protein sequence ID" value="EPY15853.1"/>
    <property type="molecule type" value="Genomic_DNA"/>
</dbReference>
<keyword evidence="3" id="KW-1185">Reference proteome</keyword>
<dbReference type="Proteomes" id="UP000015354">
    <property type="component" value="Unassembled WGS sequence"/>
</dbReference>
<name>S9THN7_9TRYP</name>
<feature type="region of interest" description="Disordered" evidence="1">
    <location>
        <begin position="54"/>
        <end position="73"/>
    </location>
</feature>
<gene>
    <name evidence="2" type="ORF">STCU_11715</name>
</gene>
<evidence type="ECO:0000313" key="3">
    <source>
        <dbReference type="Proteomes" id="UP000015354"/>
    </source>
</evidence>
<organism evidence="2 3">
    <name type="scientific">Strigomonas culicis</name>
    <dbReference type="NCBI Taxonomy" id="28005"/>
    <lineage>
        <taxon>Eukaryota</taxon>
        <taxon>Discoba</taxon>
        <taxon>Euglenozoa</taxon>
        <taxon>Kinetoplastea</taxon>
        <taxon>Metakinetoplastina</taxon>
        <taxon>Trypanosomatida</taxon>
        <taxon>Trypanosomatidae</taxon>
        <taxon>Strigomonadinae</taxon>
        <taxon>Strigomonas</taxon>
    </lineage>
</organism>
<evidence type="ECO:0000313" key="2">
    <source>
        <dbReference type="EMBL" id="EPY15853.1"/>
    </source>
</evidence>
<protein>
    <submittedName>
        <fullName evidence="2">Uncharacterized protein</fullName>
    </submittedName>
</protein>
<feature type="compositionally biased region" description="Basic residues" evidence="1">
    <location>
        <begin position="54"/>
        <end position="67"/>
    </location>
</feature>
<proteinExistence type="predicted"/>
<evidence type="ECO:0000256" key="1">
    <source>
        <dbReference type="SAM" id="MobiDB-lite"/>
    </source>
</evidence>
<feature type="region of interest" description="Disordered" evidence="1">
    <location>
        <begin position="119"/>
        <end position="160"/>
    </location>
</feature>
<reference evidence="2 3" key="1">
    <citation type="journal article" date="2013" name="PLoS ONE">
        <title>Predicting the Proteins of Angomonas deanei, Strigomonas culicis and Their Respective Endosymbionts Reveals New Aspects of the Trypanosomatidae Family.</title>
        <authorList>
            <person name="Motta M.C."/>
            <person name="Martins A.C."/>
            <person name="de Souza S.S."/>
            <person name="Catta-Preta C.M."/>
            <person name="Silva R."/>
            <person name="Klein C.C."/>
            <person name="de Almeida L.G."/>
            <person name="de Lima Cunha O."/>
            <person name="Ciapina L.P."/>
            <person name="Brocchi M."/>
            <person name="Colabardini A.C."/>
            <person name="de Araujo Lima B."/>
            <person name="Machado C.R."/>
            <person name="de Almeida Soares C.M."/>
            <person name="Probst C.M."/>
            <person name="de Menezes C.B."/>
            <person name="Thompson C.E."/>
            <person name="Bartholomeu D.C."/>
            <person name="Gradia D.F."/>
            <person name="Pavoni D.P."/>
            <person name="Grisard E.C."/>
            <person name="Fantinatti-Garboggini F."/>
            <person name="Marchini F.K."/>
            <person name="Rodrigues-Luiz G.F."/>
            <person name="Wagner G."/>
            <person name="Goldman G.H."/>
            <person name="Fietto J.L."/>
            <person name="Elias M.C."/>
            <person name="Goldman M.H."/>
            <person name="Sagot M.F."/>
            <person name="Pereira M."/>
            <person name="Stoco P.H."/>
            <person name="de Mendonca-Neto R.P."/>
            <person name="Teixeira S.M."/>
            <person name="Maciel T.E."/>
            <person name="de Oliveira Mendes T.A."/>
            <person name="Urmenyi T.P."/>
            <person name="de Souza W."/>
            <person name="Schenkman S."/>
            <person name="de Vasconcelos A.T."/>
        </authorList>
    </citation>
    <scope>NUCLEOTIDE SEQUENCE [LARGE SCALE GENOMIC DNA]</scope>
</reference>
<comment type="caution">
    <text evidence="2">The sequence shown here is derived from an EMBL/GenBank/DDBJ whole genome shotgun (WGS) entry which is preliminary data.</text>
</comment>
<sequence>MVLLGAQHRDEQRLCVALRLQRDVDRLLPLAEGHKPLHLPPQRLALLRRLAQRRGRPLRQQRDRQRHATGPLQLPAHLLLVPHEKVREKGAAAAAALRGRLLPAEEGGTAGVLDDHVEEEGEQRAAQRRPHHVQQQLPQRPRGARAARRQKDALLRVQHR</sequence>